<dbReference type="EMBL" id="JBGBPQ010000018">
    <property type="protein sequence ID" value="KAL1507236.1"/>
    <property type="molecule type" value="Genomic_DNA"/>
</dbReference>
<dbReference type="InterPro" id="IPR011051">
    <property type="entry name" value="RmlC_Cupin_sf"/>
</dbReference>
<name>A0AB34IT78_PRYPA</name>
<dbReference type="SUPFAM" id="SSF51182">
    <property type="entry name" value="RmlC-like cupins"/>
    <property type="match status" value="1"/>
</dbReference>
<gene>
    <name evidence="2" type="ORF">AB1Y20_008085</name>
</gene>
<evidence type="ECO:0000313" key="3">
    <source>
        <dbReference type="Proteomes" id="UP001515480"/>
    </source>
</evidence>
<feature type="compositionally biased region" description="Basic and acidic residues" evidence="1">
    <location>
        <begin position="16"/>
        <end position="25"/>
    </location>
</feature>
<protein>
    <recommendedName>
        <fullName evidence="4">Pirin</fullName>
    </recommendedName>
</protein>
<dbReference type="Gene3D" id="2.60.120.10">
    <property type="entry name" value="Jelly Rolls"/>
    <property type="match status" value="1"/>
</dbReference>
<organism evidence="2 3">
    <name type="scientific">Prymnesium parvum</name>
    <name type="common">Toxic golden alga</name>
    <dbReference type="NCBI Taxonomy" id="97485"/>
    <lineage>
        <taxon>Eukaryota</taxon>
        <taxon>Haptista</taxon>
        <taxon>Haptophyta</taxon>
        <taxon>Prymnesiophyceae</taxon>
        <taxon>Prymnesiales</taxon>
        <taxon>Prymnesiaceae</taxon>
        <taxon>Prymnesium</taxon>
    </lineage>
</organism>
<evidence type="ECO:0000256" key="1">
    <source>
        <dbReference type="SAM" id="MobiDB-lite"/>
    </source>
</evidence>
<sequence>MAGSPPERLSLPPLKPGEKVRQEGEREVHLVSSPLPSFGKGFNLFGAADIRGRGTDVEPSPHCDPFVLCSAAVLPPGVSPPFCAHPHCGASVVSILLQGGAMLPWDNVKGKEPTTLVPGGIYHVDSGAGCVHNERFEPISLRPRTEPGFGDEPDTVQVDNATPSIMMQLWWNAIDMNSPVGTPLRPVSTQVVQPSEVPRVVLEGGLKLRVLSGSYKGTADMLAPSSAHPTLLLHGRLDPNADGSLTELPADFNGFLWVVEGSLVAGNPSDKVEEVSAGERGLLHLPPGGSVLRLRNASSAKRATFVIGMGLPHRKPYYKYVGYGGGLIHRSLPEVEAAMSEYEADPKNFGRSAAGAKEGTIDTSEYVLLSGFQSDGGDMMERPKDVVARFAYA</sequence>
<dbReference type="InterPro" id="IPR014710">
    <property type="entry name" value="RmlC-like_jellyroll"/>
</dbReference>
<comment type="caution">
    <text evidence="2">The sequence shown here is derived from an EMBL/GenBank/DDBJ whole genome shotgun (WGS) entry which is preliminary data.</text>
</comment>
<dbReference type="Proteomes" id="UP001515480">
    <property type="component" value="Unassembled WGS sequence"/>
</dbReference>
<dbReference type="PANTHER" id="PTHR13903:SF8">
    <property type="entry name" value="PIRIN"/>
    <property type="match status" value="1"/>
</dbReference>
<evidence type="ECO:0000313" key="2">
    <source>
        <dbReference type="EMBL" id="KAL1507236.1"/>
    </source>
</evidence>
<proteinExistence type="predicted"/>
<keyword evidence="3" id="KW-1185">Reference proteome</keyword>
<evidence type="ECO:0008006" key="4">
    <source>
        <dbReference type="Google" id="ProtNLM"/>
    </source>
</evidence>
<reference evidence="2 3" key="1">
    <citation type="journal article" date="2024" name="Science">
        <title>Giant polyketide synthase enzymes in the biosynthesis of giant marine polyether toxins.</title>
        <authorList>
            <person name="Fallon T.R."/>
            <person name="Shende V.V."/>
            <person name="Wierzbicki I.H."/>
            <person name="Pendleton A.L."/>
            <person name="Watervoot N.F."/>
            <person name="Auber R.P."/>
            <person name="Gonzalez D.J."/>
            <person name="Wisecaver J.H."/>
            <person name="Moore B.S."/>
        </authorList>
    </citation>
    <scope>NUCLEOTIDE SEQUENCE [LARGE SCALE GENOMIC DNA]</scope>
    <source>
        <strain evidence="2 3">12B1</strain>
    </source>
</reference>
<dbReference type="PANTHER" id="PTHR13903">
    <property type="entry name" value="PIRIN-RELATED"/>
    <property type="match status" value="1"/>
</dbReference>
<dbReference type="InterPro" id="IPR012093">
    <property type="entry name" value="Pirin"/>
</dbReference>
<dbReference type="AlphaFoldDB" id="A0AB34IT78"/>
<feature type="region of interest" description="Disordered" evidence="1">
    <location>
        <begin position="1"/>
        <end position="25"/>
    </location>
</feature>
<accession>A0AB34IT78</accession>
<dbReference type="CDD" id="cd02247">
    <property type="entry name" value="cupin_pirin_C"/>
    <property type="match status" value="1"/>
</dbReference>